<protein>
    <submittedName>
        <fullName evidence="1">Uncharacterized protein</fullName>
    </submittedName>
</protein>
<dbReference type="AlphaFoldDB" id="A0A8J4SZG0"/>
<accession>A0A8J4SZG0</accession>
<proteinExistence type="predicted"/>
<keyword evidence="2" id="KW-1185">Reference proteome</keyword>
<comment type="caution">
    <text evidence="1">The sequence shown here is derived from an EMBL/GenBank/DDBJ whole genome shotgun (WGS) entry which is preliminary data.</text>
</comment>
<reference evidence="1" key="1">
    <citation type="submission" date="2019-05" db="EMBL/GenBank/DDBJ databases">
        <title>Annotation for the trematode Paragonimus heterotremus.</title>
        <authorList>
            <person name="Choi Y.-J."/>
        </authorList>
    </citation>
    <scope>NUCLEOTIDE SEQUENCE</scope>
    <source>
        <strain evidence="1">LC</strain>
    </source>
</reference>
<dbReference type="EMBL" id="LUCH01003091">
    <property type="protein sequence ID" value="KAF5400565.1"/>
    <property type="molecule type" value="Genomic_DNA"/>
</dbReference>
<dbReference type="OrthoDB" id="6303691at2759"/>
<gene>
    <name evidence="1" type="ORF">PHET_05658</name>
</gene>
<sequence length="132" mass="14708">MLIFCNSDISLDISAKYCISGQADRAGLCDECQGQPRRASRRSIFSRRMTQPWMDQPHSDWQFMLGGSQMDQPLQPQMTNDDKPAAIRARRFSVPELHSPPRSKGLDTKLLTSAFVTCVSVRTAGNYGPTLG</sequence>
<name>A0A8J4SZG0_9TREM</name>
<evidence type="ECO:0000313" key="2">
    <source>
        <dbReference type="Proteomes" id="UP000748531"/>
    </source>
</evidence>
<organism evidence="1 2">
    <name type="scientific">Paragonimus heterotremus</name>
    <dbReference type="NCBI Taxonomy" id="100268"/>
    <lineage>
        <taxon>Eukaryota</taxon>
        <taxon>Metazoa</taxon>
        <taxon>Spiralia</taxon>
        <taxon>Lophotrochozoa</taxon>
        <taxon>Platyhelminthes</taxon>
        <taxon>Trematoda</taxon>
        <taxon>Digenea</taxon>
        <taxon>Plagiorchiida</taxon>
        <taxon>Troglotremata</taxon>
        <taxon>Troglotrematidae</taxon>
        <taxon>Paragonimus</taxon>
    </lineage>
</organism>
<evidence type="ECO:0000313" key="1">
    <source>
        <dbReference type="EMBL" id="KAF5400565.1"/>
    </source>
</evidence>
<dbReference type="Proteomes" id="UP000748531">
    <property type="component" value="Unassembled WGS sequence"/>
</dbReference>